<comment type="caution">
    <text evidence="1">The sequence shown here is derived from an EMBL/GenBank/DDBJ whole genome shotgun (WGS) entry which is preliminary data.</text>
</comment>
<feature type="non-terminal residue" evidence="1">
    <location>
        <position position="1"/>
    </location>
</feature>
<protein>
    <submittedName>
        <fullName evidence="1">Uncharacterized protein</fullName>
    </submittedName>
</protein>
<dbReference type="EMBL" id="BARV01030188">
    <property type="protein sequence ID" value="GAI38507.1"/>
    <property type="molecule type" value="Genomic_DNA"/>
</dbReference>
<proteinExistence type="predicted"/>
<dbReference type="AlphaFoldDB" id="X1N3D6"/>
<reference evidence="1" key="1">
    <citation type="journal article" date="2014" name="Front. Microbiol.">
        <title>High frequency of phylogenetically diverse reductive dehalogenase-homologous genes in deep subseafloor sedimentary metagenomes.</title>
        <authorList>
            <person name="Kawai M."/>
            <person name="Futagami T."/>
            <person name="Toyoda A."/>
            <person name="Takaki Y."/>
            <person name="Nishi S."/>
            <person name="Hori S."/>
            <person name="Arai W."/>
            <person name="Tsubouchi T."/>
            <person name="Morono Y."/>
            <person name="Uchiyama I."/>
            <person name="Ito T."/>
            <person name="Fujiyama A."/>
            <person name="Inagaki F."/>
            <person name="Takami H."/>
        </authorList>
    </citation>
    <scope>NUCLEOTIDE SEQUENCE</scope>
    <source>
        <strain evidence="1">Expedition CK06-06</strain>
    </source>
</reference>
<evidence type="ECO:0000313" key="1">
    <source>
        <dbReference type="EMBL" id="GAI38507.1"/>
    </source>
</evidence>
<sequence length="37" mass="4039">PIPLAVLPIIFAVAGPITSISAHWDRVRCLILLVKMN</sequence>
<name>X1N3D6_9ZZZZ</name>
<gene>
    <name evidence="1" type="ORF">S06H3_47992</name>
</gene>
<accession>X1N3D6</accession>
<organism evidence="1">
    <name type="scientific">marine sediment metagenome</name>
    <dbReference type="NCBI Taxonomy" id="412755"/>
    <lineage>
        <taxon>unclassified sequences</taxon>
        <taxon>metagenomes</taxon>
        <taxon>ecological metagenomes</taxon>
    </lineage>
</organism>